<dbReference type="InterPro" id="IPR007509">
    <property type="entry name" value="DUF515"/>
</dbReference>
<organism evidence="4 5">
    <name type="scientific">Thermococcus barophilus</name>
    <dbReference type="NCBI Taxonomy" id="55802"/>
    <lineage>
        <taxon>Archaea</taxon>
        <taxon>Methanobacteriati</taxon>
        <taxon>Methanobacteriota</taxon>
        <taxon>Thermococci</taxon>
        <taxon>Thermococcales</taxon>
        <taxon>Thermococcaceae</taxon>
        <taxon>Thermococcus</taxon>
    </lineage>
</organism>
<accession>A0A0S1XE88</accession>
<sequence length="476" mass="53669">MVVLKVSEDIEAKIRRLRELGKATAEQEARPPKPAVTRPPRRVSKIGSLRERERKRRIIIGAAIVIIILLAISFAAYTYYQNRTLRELEKAKQQKIAEVNRYFTGELANDTAKFELIKQIQAAKSIEELNKIDVKKVYEERLAELQRRKEEAAKKKALEELNKAKAQQISAIEQAFEPLLAQPLPEDLKNKAIKKLNQLKQEVENAQSKEQVLAVDPTPYLMDLWKEYYYYLIDSIPTQKVILKKGEEKRIYTKIEAKYVISKITDLGELLQYTIEKAEMVQIALVLTRDRINGAFLSPGDKIKIYAKNGTKGQYIKIADEGYVDLVLLPTTAGQISLSESQSEGSTVSTSSTTSYSESHSTSYTPGDTTITNAKNANDQYSTTQSSSDSSSAYYNYNVNLAEVLKAIAAGKIEAPEDVKEQLSQYGWKIIDLEKDSGMLVLDPTARFLVIIEVPAEFVTDILNHKDMIYIAKITG</sequence>
<feature type="compositionally biased region" description="Low complexity" evidence="2">
    <location>
        <begin position="378"/>
        <end position="391"/>
    </location>
</feature>
<evidence type="ECO:0008006" key="6">
    <source>
        <dbReference type="Google" id="ProtNLM"/>
    </source>
</evidence>
<evidence type="ECO:0000256" key="1">
    <source>
        <dbReference type="SAM" id="Coils"/>
    </source>
</evidence>
<feature type="coiled-coil region" evidence="1">
    <location>
        <begin position="135"/>
        <end position="216"/>
    </location>
</feature>
<keyword evidence="3" id="KW-0812">Transmembrane</keyword>
<protein>
    <recommendedName>
        <fullName evidence="6">DUF515 domain-containing protein</fullName>
    </recommendedName>
</protein>
<reference evidence="4 5" key="1">
    <citation type="journal article" date="2016" name="Genome Announc.">
        <title>Complete genome sequence of the hyperthermophilic and piezophilic archaeon Thermococcus barophilus Ch5, capable of growth at the expense of hydrogenogenesis from carbon monoxide and formate.</title>
        <authorList>
            <person name="Oger P."/>
            <person name="Sokolova T.G."/>
            <person name="Kozhevnikova D.A."/>
            <person name="Taranov E.A."/>
            <person name="Vannier P."/>
            <person name="Lee H.S."/>
            <person name="Kwon K.K."/>
            <person name="Kang S.G."/>
            <person name="Lee J.H."/>
            <person name="Bonch-Osmolovskaya E.A."/>
            <person name="Lebedinsky A.V."/>
        </authorList>
    </citation>
    <scope>NUCLEOTIDE SEQUENCE [LARGE SCALE GENOMIC DNA]</scope>
    <source>
        <strain evidence="5">Ch5</strain>
    </source>
</reference>
<keyword evidence="3" id="KW-0472">Membrane</keyword>
<dbReference type="EMBL" id="CP013050">
    <property type="protein sequence ID" value="ALM76111.1"/>
    <property type="molecule type" value="Genomic_DNA"/>
</dbReference>
<feature type="region of interest" description="Disordered" evidence="2">
    <location>
        <begin position="23"/>
        <end position="42"/>
    </location>
</feature>
<evidence type="ECO:0000256" key="2">
    <source>
        <dbReference type="SAM" id="MobiDB-lite"/>
    </source>
</evidence>
<evidence type="ECO:0000313" key="5">
    <source>
        <dbReference type="Proteomes" id="UP000066042"/>
    </source>
</evidence>
<keyword evidence="1" id="KW-0175">Coiled coil</keyword>
<feature type="compositionally biased region" description="Polar residues" evidence="2">
    <location>
        <begin position="364"/>
        <end position="377"/>
    </location>
</feature>
<gene>
    <name evidence="4" type="ORF">TBCH5v1_2212</name>
</gene>
<dbReference type="STRING" id="55802.TBCH5v1_2212"/>
<proteinExistence type="predicted"/>
<evidence type="ECO:0000313" key="4">
    <source>
        <dbReference type="EMBL" id="ALM76111.1"/>
    </source>
</evidence>
<feature type="transmembrane region" description="Helical" evidence="3">
    <location>
        <begin position="58"/>
        <end position="80"/>
    </location>
</feature>
<dbReference type="PATRIC" id="fig|55802.8.peg.2194"/>
<name>A0A0S1XE88_THEBA</name>
<dbReference type="Pfam" id="PF04415">
    <property type="entry name" value="DUF515"/>
    <property type="match status" value="1"/>
</dbReference>
<evidence type="ECO:0000256" key="3">
    <source>
        <dbReference type="SAM" id="Phobius"/>
    </source>
</evidence>
<feature type="region of interest" description="Disordered" evidence="2">
    <location>
        <begin position="339"/>
        <end position="391"/>
    </location>
</feature>
<dbReference type="AlphaFoldDB" id="A0A0S1XE88"/>
<feature type="compositionally biased region" description="Low complexity" evidence="2">
    <location>
        <begin position="339"/>
        <end position="363"/>
    </location>
</feature>
<dbReference type="Proteomes" id="UP000066042">
    <property type="component" value="Chromosome"/>
</dbReference>
<keyword evidence="3" id="KW-1133">Transmembrane helix</keyword>